<proteinExistence type="predicted"/>
<reference evidence="1" key="2">
    <citation type="journal article" date="2022" name="Res Sq">
        <title>Comparative Genomics Reveals Insights into the Divergent Evolution of Astigmatic Mites and Household Pest Adaptations.</title>
        <authorList>
            <person name="Xiong Q."/>
            <person name="Wan A.T.-Y."/>
            <person name="Liu X.-Y."/>
            <person name="Fung C.S.-H."/>
            <person name="Xiao X."/>
            <person name="Malainual N."/>
            <person name="Hou J."/>
            <person name="Wang L."/>
            <person name="Wang M."/>
            <person name="Yang K."/>
            <person name="Cui Y."/>
            <person name="Leung E."/>
            <person name="Nong W."/>
            <person name="Shin S.-K."/>
            <person name="Au S."/>
            <person name="Jeong K.Y."/>
            <person name="Chew F.T."/>
            <person name="Hui J."/>
            <person name="Leung T.F."/>
            <person name="Tungtrongchitr A."/>
            <person name="Zhong N."/>
            <person name="Liu Z."/>
            <person name="Tsui S."/>
        </authorList>
    </citation>
    <scope>NUCLEOTIDE SEQUENCE</scope>
    <source>
        <strain evidence="1">Derf</strain>
        <tissue evidence="1">Whole organism</tissue>
    </source>
</reference>
<name>A0A922HFJ0_DERFA</name>
<comment type="caution">
    <text evidence="1">The sequence shown here is derived from an EMBL/GenBank/DDBJ whole genome shotgun (WGS) entry which is preliminary data.</text>
</comment>
<gene>
    <name evidence="1" type="ORF">DERF_015880</name>
</gene>
<accession>A0A922HFJ0</accession>
<dbReference type="EMBL" id="ASGP02000009">
    <property type="protein sequence ID" value="KAH9491149.1"/>
    <property type="molecule type" value="Genomic_DNA"/>
</dbReference>
<evidence type="ECO:0000313" key="2">
    <source>
        <dbReference type="Proteomes" id="UP000790347"/>
    </source>
</evidence>
<sequence>MDYKMTVATTATMTMTKGSNMNDGGTIDVGSGGVRFMVNGNNKDHLIVPSSLHYNHHHNKKKLNHRMK</sequence>
<organism evidence="1 2">
    <name type="scientific">Dermatophagoides farinae</name>
    <name type="common">American house dust mite</name>
    <dbReference type="NCBI Taxonomy" id="6954"/>
    <lineage>
        <taxon>Eukaryota</taxon>
        <taxon>Metazoa</taxon>
        <taxon>Ecdysozoa</taxon>
        <taxon>Arthropoda</taxon>
        <taxon>Chelicerata</taxon>
        <taxon>Arachnida</taxon>
        <taxon>Acari</taxon>
        <taxon>Acariformes</taxon>
        <taxon>Sarcoptiformes</taxon>
        <taxon>Astigmata</taxon>
        <taxon>Psoroptidia</taxon>
        <taxon>Analgoidea</taxon>
        <taxon>Pyroglyphidae</taxon>
        <taxon>Dermatophagoidinae</taxon>
        <taxon>Dermatophagoides</taxon>
    </lineage>
</organism>
<dbReference type="AlphaFoldDB" id="A0A922HFJ0"/>
<protein>
    <submittedName>
        <fullName evidence="1">Uncharacterized protein</fullName>
    </submittedName>
</protein>
<reference evidence="1" key="1">
    <citation type="submission" date="2013-05" db="EMBL/GenBank/DDBJ databases">
        <authorList>
            <person name="Yim A.K.Y."/>
            <person name="Chan T.F."/>
            <person name="Ji K.M."/>
            <person name="Liu X.Y."/>
            <person name="Zhou J.W."/>
            <person name="Li R.Q."/>
            <person name="Yang K.Y."/>
            <person name="Li J."/>
            <person name="Li M."/>
            <person name="Law P.T.W."/>
            <person name="Wu Y.L."/>
            <person name="Cai Z.L."/>
            <person name="Qin H."/>
            <person name="Bao Y."/>
            <person name="Leung R.K.K."/>
            <person name="Ng P.K.S."/>
            <person name="Zou J."/>
            <person name="Zhong X.J."/>
            <person name="Ran P.X."/>
            <person name="Zhong N.S."/>
            <person name="Liu Z.G."/>
            <person name="Tsui S.K.W."/>
        </authorList>
    </citation>
    <scope>NUCLEOTIDE SEQUENCE</scope>
    <source>
        <strain evidence="1">Derf</strain>
        <tissue evidence="1">Whole organism</tissue>
    </source>
</reference>
<evidence type="ECO:0000313" key="1">
    <source>
        <dbReference type="EMBL" id="KAH9491149.1"/>
    </source>
</evidence>
<keyword evidence="2" id="KW-1185">Reference proteome</keyword>
<dbReference type="Proteomes" id="UP000790347">
    <property type="component" value="Unassembled WGS sequence"/>
</dbReference>